<evidence type="ECO:0000256" key="9">
    <source>
        <dbReference type="RuleBase" id="RU362068"/>
    </source>
</evidence>
<evidence type="ECO:0000256" key="6">
    <source>
        <dbReference type="ARBA" id="ARBA00032024"/>
    </source>
</evidence>
<keyword evidence="4 9" id="KW-0521">NADP</keyword>
<dbReference type="Proteomes" id="UP000605805">
    <property type="component" value="Unassembled WGS sequence"/>
</dbReference>
<sequence>MEVVIVGSGAVGSALHLYLKKRHRVTLIARNRERRDQIALHGIEVEDRVRGVRETIIPRVLAAEDVVEGLESVGDADVVFVAVKAYDIENALNVAKRISGDPCVVTLQNGIEPYERSLQIFGDRAVHGVVTFGAYRPSLDRVVISSSGKIYVGSYLGRTRCVDTVLQCLRDAEVDAEYVDNLRGWLWLKLLVNAAINPLTALLKVKNGVVAQSPLKELAIAIVEEGLEVVKRLGIELPLDPREVMIRVARETGENISSMLQDVVACRRTEVDYINGVLIRYAEQLGLEAKLNRALYTLIKAVESLCLYHR</sequence>
<evidence type="ECO:0000313" key="13">
    <source>
        <dbReference type="Proteomes" id="UP000605805"/>
    </source>
</evidence>
<dbReference type="GO" id="GO:0008677">
    <property type="term" value="F:2-dehydropantoate 2-reductase activity"/>
    <property type="evidence" value="ECO:0007669"/>
    <property type="project" value="UniProtKB-EC"/>
</dbReference>
<reference evidence="12" key="1">
    <citation type="journal article" date="2020" name="ISME J.">
        <title>Gammaproteobacteria mediating utilization of methyl-, sulfur- and petroleum organic compounds in deep ocean hydrothermal plumes.</title>
        <authorList>
            <person name="Zhou Z."/>
            <person name="Liu Y."/>
            <person name="Pan J."/>
            <person name="Cron B.R."/>
            <person name="Toner B.M."/>
            <person name="Anantharaman K."/>
            <person name="Breier J.A."/>
            <person name="Dick G.J."/>
            <person name="Li M."/>
        </authorList>
    </citation>
    <scope>NUCLEOTIDE SEQUENCE</scope>
    <source>
        <strain evidence="12">SZUA-1435</strain>
    </source>
</reference>
<evidence type="ECO:0000259" key="10">
    <source>
        <dbReference type="Pfam" id="PF02558"/>
    </source>
</evidence>
<organism evidence="12 13">
    <name type="scientific">Ignisphaera aggregans</name>
    <dbReference type="NCBI Taxonomy" id="334771"/>
    <lineage>
        <taxon>Archaea</taxon>
        <taxon>Thermoproteota</taxon>
        <taxon>Thermoprotei</taxon>
        <taxon>Desulfurococcales</taxon>
        <taxon>Desulfurococcaceae</taxon>
        <taxon>Ignisphaera</taxon>
    </lineage>
</organism>
<dbReference type="PANTHER" id="PTHR43765:SF2">
    <property type="entry name" value="2-DEHYDROPANTOATE 2-REDUCTASE"/>
    <property type="match status" value="1"/>
</dbReference>
<comment type="caution">
    <text evidence="12">The sequence shown here is derived from an EMBL/GenBank/DDBJ whole genome shotgun (WGS) entry which is preliminary data.</text>
</comment>
<keyword evidence="5 9" id="KW-0560">Oxidoreductase</keyword>
<dbReference type="InterPro" id="IPR013332">
    <property type="entry name" value="KPR_N"/>
</dbReference>
<dbReference type="SUPFAM" id="SSF51735">
    <property type="entry name" value="NAD(P)-binding Rossmann-fold domains"/>
    <property type="match status" value="1"/>
</dbReference>
<dbReference type="GO" id="GO:0050661">
    <property type="term" value="F:NADP binding"/>
    <property type="evidence" value="ECO:0007669"/>
    <property type="project" value="TreeGrafter"/>
</dbReference>
<evidence type="ECO:0000256" key="3">
    <source>
        <dbReference type="ARBA" id="ARBA00013014"/>
    </source>
</evidence>
<dbReference type="InterPro" id="IPR013752">
    <property type="entry name" value="KPA_reductase"/>
</dbReference>
<proteinExistence type="inferred from homology"/>
<comment type="function">
    <text evidence="9">Catalyzes the NADPH-dependent reduction of ketopantoate into pantoic acid.</text>
</comment>
<evidence type="ECO:0000256" key="7">
    <source>
        <dbReference type="ARBA" id="ARBA00047506"/>
    </source>
</evidence>
<dbReference type="Gene3D" id="3.40.50.720">
    <property type="entry name" value="NAD(P)-binding Rossmann-like Domain"/>
    <property type="match status" value="1"/>
</dbReference>
<dbReference type="NCBIfam" id="TIGR00745">
    <property type="entry name" value="apbA_panE"/>
    <property type="match status" value="1"/>
</dbReference>
<dbReference type="GO" id="GO:0015940">
    <property type="term" value="P:pantothenate biosynthetic process"/>
    <property type="evidence" value="ECO:0007669"/>
    <property type="project" value="InterPro"/>
</dbReference>
<comment type="pathway">
    <text evidence="1 9">Cofactor biosynthesis; coenzyme A biosynthesis.</text>
</comment>
<feature type="domain" description="Ketopantoate reductase N-terminal" evidence="10">
    <location>
        <begin position="3"/>
        <end position="155"/>
    </location>
</feature>
<dbReference type="InterPro" id="IPR050838">
    <property type="entry name" value="Ketopantoate_reductase"/>
</dbReference>
<comment type="catalytic activity">
    <reaction evidence="7">
        <text>(R)-pantoate + NADP(+) = 2-dehydropantoate + NADPH + H(+)</text>
        <dbReference type="Rhea" id="RHEA:16233"/>
        <dbReference type="ChEBI" id="CHEBI:11561"/>
        <dbReference type="ChEBI" id="CHEBI:15378"/>
        <dbReference type="ChEBI" id="CHEBI:15980"/>
        <dbReference type="ChEBI" id="CHEBI:57783"/>
        <dbReference type="ChEBI" id="CHEBI:58349"/>
        <dbReference type="EC" id="1.1.1.169"/>
    </reaction>
    <physiologicalReaction direction="right-to-left" evidence="7">
        <dbReference type="Rhea" id="RHEA:16235"/>
    </physiologicalReaction>
</comment>
<accession>A0A832YXU0</accession>
<dbReference type="GO" id="GO:0005737">
    <property type="term" value="C:cytoplasm"/>
    <property type="evidence" value="ECO:0007669"/>
    <property type="project" value="TreeGrafter"/>
</dbReference>
<dbReference type="InterPro" id="IPR008927">
    <property type="entry name" value="6-PGluconate_DH-like_C_sf"/>
</dbReference>
<dbReference type="UniPathway" id="UPA00241"/>
<evidence type="ECO:0000256" key="8">
    <source>
        <dbReference type="ARBA" id="ARBA00048196"/>
    </source>
</evidence>
<dbReference type="EC" id="1.1.1.169" evidence="3 9"/>
<dbReference type="InterPro" id="IPR003710">
    <property type="entry name" value="ApbA"/>
</dbReference>
<comment type="similarity">
    <text evidence="2 9">Belongs to the ketopantoate reductase family.</text>
</comment>
<dbReference type="EMBL" id="DQTV01000068">
    <property type="protein sequence ID" value="HIP57153.1"/>
    <property type="molecule type" value="Genomic_DNA"/>
</dbReference>
<dbReference type="Pfam" id="PF02558">
    <property type="entry name" value="ApbA"/>
    <property type="match status" value="1"/>
</dbReference>
<name>A0A832YXU0_9CREN</name>
<evidence type="ECO:0000313" key="12">
    <source>
        <dbReference type="EMBL" id="HIP57153.1"/>
    </source>
</evidence>
<evidence type="ECO:0000256" key="1">
    <source>
        <dbReference type="ARBA" id="ARBA00004724"/>
    </source>
</evidence>
<dbReference type="InterPro" id="IPR013328">
    <property type="entry name" value="6PGD_dom2"/>
</dbReference>
<gene>
    <name evidence="12" type="ORF">EYH02_03675</name>
</gene>
<dbReference type="Gene3D" id="1.10.1040.10">
    <property type="entry name" value="N-(1-d-carboxylethyl)-l-norvaline Dehydrogenase, domain 2"/>
    <property type="match status" value="1"/>
</dbReference>
<dbReference type="PANTHER" id="PTHR43765">
    <property type="entry name" value="2-DEHYDROPANTOATE 2-REDUCTASE-RELATED"/>
    <property type="match status" value="1"/>
</dbReference>
<evidence type="ECO:0000256" key="5">
    <source>
        <dbReference type="ARBA" id="ARBA00023002"/>
    </source>
</evidence>
<comment type="catalytic activity">
    <reaction evidence="8">
        <text>(R)-pantoate + NAD(+) = 2-dehydropantoate + NADH + H(+)</text>
        <dbReference type="Rhea" id="RHEA:61292"/>
        <dbReference type="ChEBI" id="CHEBI:11561"/>
        <dbReference type="ChEBI" id="CHEBI:15378"/>
        <dbReference type="ChEBI" id="CHEBI:15980"/>
        <dbReference type="ChEBI" id="CHEBI:57540"/>
        <dbReference type="ChEBI" id="CHEBI:57945"/>
    </reaction>
    <physiologicalReaction direction="right-to-left" evidence="8">
        <dbReference type="Rhea" id="RHEA:61294"/>
    </physiologicalReaction>
</comment>
<evidence type="ECO:0000256" key="4">
    <source>
        <dbReference type="ARBA" id="ARBA00022857"/>
    </source>
</evidence>
<protein>
    <recommendedName>
        <fullName evidence="3 9">2-dehydropantoate 2-reductase</fullName>
        <ecNumber evidence="3 9">1.1.1.169</ecNumber>
    </recommendedName>
    <alternativeName>
        <fullName evidence="6 9">Ketopantoate reductase</fullName>
    </alternativeName>
</protein>
<evidence type="ECO:0000256" key="2">
    <source>
        <dbReference type="ARBA" id="ARBA00007870"/>
    </source>
</evidence>
<feature type="domain" description="Ketopantoate reductase C-terminal" evidence="11">
    <location>
        <begin position="181"/>
        <end position="303"/>
    </location>
</feature>
<dbReference type="InterPro" id="IPR036291">
    <property type="entry name" value="NAD(P)-bd_dom_sf"/>
</dbReference>
<keyword evidence="9" id="KW-0173">Coenzyme A biosynthesis</keyword>
<dbReference type="AlphaFoldDB" id="A0A832YXU0"/>
<dbReference type="Pfam" id="PF08546">
    <property type="entry name" value="ApbA_C"/>
    <property type="match status" value="1"/>
</dbReference>
<dbReference type="GO" id="GO:0015937">
    <property type="term" value="P:coenzyme A biosynthetic process"/>
    <property type="evidence" value="ECO:0007669"/>
    <property type="project" value="UniProtKB-UniPathway"/>
</dbReference>
<dbReference type="SUPFAM" id="SSF48179">
    <property type="entry name" value="6-phosphogluconate dehydrogenase C-terminal domain-like"/>
    <property type="match status" value="1"/>
</dbReference>
<evidence type="ECO:0000259" key="11">
    <source>
        <dbReference type="Pfam" id="PF08546"/>
    </source>
</evidence>